<proteinExistence type="predicted"/>
<feature type="region of interest" description="Disordered" evidence="1">
    <location>
        <begin position="267"/>
        <end position="291"/>
    </location>
</feature>
<dbReference type="GO" id="GO:0016740">
    <property type="term" value="F:transferase activity"/>
    <property type="evidence" value="ECO:0007669"/>
    <property type="project" value="UniProtKB-KW"/>
</dbReference>
<gene>
    <name evidence="3" type="ORF">BP422_10190</name>
</gene>
<dbReference type="Pfam" id="PF00535">
    <property type="entry name" value="Glycos_transf_2"/>
    <property type="match status" value="1"/>
</dbReference>
<feature type="domain" description="Glycosyltransferase 2-like" evidence="2">
    <location>
        <begin position="12"/>
        <end position="163"/>
    </location>
</feature>
<accession>A0A220MH83</accession>
<keyword evidence="3" id="KW-0808">Transferase</keyword>
<dbReference type="EMBL" id="CP018145">
    <property type="protein sequence ID" value="ASJ53880.1"/>
    <property type="molecule type" value="Genomic_DNA"/>
</dbReference>
<evidence type="ECO:0000313" key="3">
    <source>
        <dbReference type="EMBL" id="ASJ53880.1"/>
    </source>
</evidence>
<dbReference type="SUPFAM" id="SSF53448">
    <property type="entry name" value="Nucleotide-diphospho-sugar transferases"/>
    <property type="match status" value="1"/>
</dbReference>
<dbReference type="InterPro" id="IPR029044">
    <property type="entry name" value="Nucleotide-diphossugar_trans"/>
</dbReference>
<organism evidence="3 4">
    <name type="scientific">Brevibacillus formosus</name>
    <dbReference type="NCBI Taxonomy" id="54913"/>
    <lineage>
        <taxon>Bacteria</taxon>
        <taxon>Bacillati</taxon>
        <taxon>Bacillota</taxon>
        <taxon>Bacilli</taxon>
        <taxon>Bacillales</taxon>
        <taxon>Paenibacillaceae</taxon>
        <taxon>Brevibacillus</taxon>
    </lineage>
</organism>
<evidence type="ECO:0000313" key="4">
    <source>
        <dbReference type="Proteomes" id="UP000197781"/>
    </source>
</evidence>
<evidence type="ECO:0000259" key="2">
    <source>
        <dbReference type="Pfam" id="PF00535"/>
    </source>
</evidence>
<name>A0A220MH83_9BACL</name>
<dbReference type="KEGG" id="bfm:BP422_10190"/>
<dbReference type="Gene3D" id="3.90.550.10">
    <property type="entry name" value="Spore Coat Polysaccharide Biosynthesis Protein SpsA, Chain A"/>
    <property type="match status" value="1"/>
</dbReference>
<dbReference type="Proteomes" id="UP000197781">
    <property type="component" value="Chromosome"/>
</dbReference>
<feature type="compositionally biased region" description="Basic residues" evidence="1">
    <location>
        <begin position="273"/>
        <end position="291"/>
    </location>
</feature>
<reference evidence="3 4" key="1">
    <citation type="submission" date="2016-11" db="EMBL/GenBank/DDBJ databases">
        <authorList>
            <person name="Jaros S."/>
            <person name="Januszkiewicz K."/>
            <person name="Wedrychowicz H."/>
        </authorList>
    </citation>
    <scope>NUCLEOTIDE SEQUENCE [LARGE SCALE GENOMIC DNA]</scope>
    <source>
        <strain evidence="3 4">NF2</strain>
    </source>
</reference>
<dbReference type="RefSeq" id="WP_088907677.1">
    <property type="nucleotide sequence ID" value="NZ_CP018145.1"/>
</dbReference>
<protein>
    <submittedName>
        <fullName evidence="3">Glycosyltransferase</fullName>
    </submittedName>
</protein>
<dbReference type="InterPro" id="IPR001173">
    <property type="entry name" value="Glyco_trans_2-like"/>
</dbReference>
<dbReference type="AlphaFoldDB" id="A0A220MH83"/>
<sequence length="291" mass="32447">MDNRIYDRPAVSVIIPMSDNARNMKKLLSVVKRIDPHTEVIVVCYGVSSQEAILSDDWGAQIISTGLEVDSHEARAIGSAHARGDVILFIDEHLIMPLLYLKKYVTLVKKGSDVIITTYSDHWESKRGKRSAHSAYCLLNHLLGQKSMGSASFENIPFALSKNALEAIGSMTLCNPAVALVQASVLGLKMTTIAPFAEKKQPTGTRDIVRKDIRTIYWEHVKAIQLLTGGTKLRRAEQDGQRHRDLVHSSDVLHLRSVIHLESRVKEGGGWGGKRKAKYARSHKKTQRRAH</sequence>
<evidence type="ECO:0000256" key="1">
    <source>
        <dbReference type="SAM" id="MobiDB-lite"/>
    </source>
</evidence>